<name>J3YSC7_9ENTR</name>
<dbReference type="AlphaFoldDB" id="J3YSC7"/>
<sequence>MDGWLKLPGARGDKIRILQIINTHLFLDENEILLEVKTFLIYISVLKAVQAENQHFGLVVITGGLAQDN</sequence>
<accession>J3YSC7</accession>
<dbReference type="KEGG" id="sect:A359_07640"/>
<dbReference type="Proteomes" id="UP000003936">
    <property type="component" value="Chromosome"/>
</dbReference>
<gene>
    <name evidence="1" type="ORF">A359_07640</name>
</gene>
<proteinExistence type="predicted"/>
<evidence type="ECO:0000313" key="2">
    <source>
        <dbReference type="Proteomes" id="UP000003936"/>
    </source>
</evidence>
<protein>
    <submittedName>
        <fullName evidence="1">Uncharacterized protein</fullName>
    </submittedName>
</protein>
<dbReference type="EMBL" id="CP003546">
    <property type="protein sequence ID" value="AFP85133.1"/>
    <property type="molecule type" value="Genomic_DNA"/>
</dbReference>
<evidence type="ECO:0000313" key="1">
    <source>
        <dbReference type="EMBL" id="AFP85133.1"/>
    </source>
</evidence>
<keyword evidence="2" id="KW-1185">Reference proteome</keyword>
<organism evidence="1 2">
    <name type="scientific">secondary endosymbiont of Ctenarytaina eucalypti</name>
    <dbReference type="NCBI Taxonomy" id="1199245"/>
    <lineage>
        <taxon>Bacteria</taxon>
        <taxon>Pseudomonadati</taxon>
        <taxon>Pseudomonadota</taxon>
        <taxon>Gammaproteobacteria</taxon>
        <taxon>Enterobacterales</taxon>
        <taxon>Enterobacteriaceae</taxon>
        <taxon>aphid secondary symbionts</taxon>
    </lineage>
</organism>
<dbReference type="STRING" id="1199245.A359_07640"/>
<reference evidence="1 2" key="1">
    <citation type="journal article" date="2012" name="Mol. Biol. Evol.">
        <title>Genome reduction and co-evolution between the primary and secondary bacterial symbionts of psyllids.</title>
        <authorList>
            <person name="Sloan D.B."/>
            <person name="Moran N.A."/>
        </authorList>
    </citation>
    <scope>NUCLEOTIDE SEQUENCE [LARGE SCALE GENOMIC DNA]</scope>
    <source>
        <strain evidence="1">Ceuc_S</strain>
    </source>
</reference>
<dbReference type="HOGENOM" id="CLU_2773551_0_0_6"/>